<accession>A0A564YW24</accession>
<evidence type="ECO:0000313" key="2">
    <source>
        <dbReference type="EMBL" id="VUZ50893.1"/>
    </source>
</evidence>
<reference evidence="2 3" key="1">
    <citation type="submission" date="2019-07" db="EMBL/GenBank/DDBJ databases">
        <authorList>
            <person name="Jastrzebski P J."/>
            <person name="Paukszto L."/>
            <person name="Jastrzebski P J."/>
        </authorList>
    </citation>
    <scope>NUCLEOTIDE SEQUENCE [LARGE SCALE GENOMIC DNA]</scope>
    <source>
        <strain evidence="2 3">WMS-il1</strain>
    </source>
</reference>
<sequence length="117" mass="12803">MMRKVGVEVRPDLTIEGVACGKKVGCGCSHSGKWVYSVVSGEDLSSGGSNRGCNLGGVDQIGLGPYWEVLWPVTFWKLRFHAAVEGGIVSAKARYKMVMMMIVVVWVVCRSYKDESQ</sequence>
<dbReference type="EMBL" id="CABIJS010000028">
    <property type="protein sequence ID" value="VUZ40091.1"/>
    <property type="molecule type" value="Genomic_DNA"/>
</dbReference>
<dbReference type="EMBL" id="CABIJS010000410">
    <property type="protein sequence ID" value="VUZ50893.1"/>
    <property type="molecule type" value="Genomic_DNA"/>
</dbReference>
<proteinExistence type="predicted"/>
<dbReference type="AlphaFoldDB" id="A0A564YW24"/>
<keyword evidence="3" id="KW-1185">Reference proteome</keyword>
<dbReference type="Proteomes" id="UP000321570">
    <property type="component" value="Unassembled WGS sequence"/>
</dbReference>
<evidence type="ECO:0000313" key="1">
    <source>
        <dbReference type="EMBL" id="VUZ40091.1"/>
    </source>
</evidence>
<organism evidence="2 3">
    <name type="scientific">Hymenolepis diminuta</name>
    <name type="common">Rat tapeworm</name>
    <dbReference type="NCBI Taxonomy" id="6216"/>
    <lineage>
        <taxon>Eukaryota</taxon>
        <taxon>Metazoa</taxon>
        <taxon>Spiralia</taxon>
        <taxon>Lophotrochozoa</taxon>
        <taxon>Platyhelminthes</taxon>
        <taxon>Cestoda</taxon>
        <taxon>Eucestoda</taxon>
        <taxon>Cyclophyllidea</taxon>
        <taxon>Hymenolepididae</taxon>
        <taxon>Hymenolepis</taxon>
    </lineage>
</organism>
<evidence type="ECO:0000313" key="3">
    <source>
        <dbReference type="Proteomes" id="UP000321570"/>
    </source>
</evidence>
<name>A0A564YW24_HYMDI</name>
<protein>
    <submittedName>
        <fullName evidence="2">Uncharacterized protein</fullName>
    </submittedName>
</protein>
<gene>
    <name evidence="1" type="ORF">WMSIL1_LOCUS1215</name>
    <name evidence="2" type="ORF">WMSIL1_LOCUS9697</name>
</gene>